<accession>A0ABV6HIL9</accession>
<evidence type="ECO:0000259" key="2">
    <source>
        <dbReference type="Pfam" id="PF00144"/>
    </source>
</evidence>
<dbReference type="Proteomes" id="UP001589774">
    <property type="component" value="Unassembled WGS sequence"/>
</dbReference>
<dbReference type="PANTHER" id="PTHR46825">
    <property type="entry name" value="D-ALANYL-D-ALANINE-CARBOXYPEPTIDASE/ENDOPEPTIDASE AMPH"/>
    <property type="match status" value="1"/>
</dbReference>
<dbReference type="RefSeq" id="WP_165447033.1">
    <property type="nucleotide sequence ID" value="NZ_JBHLWO010000002.1"/>
</dbReference>
<evidence type="ECO:0000313" key="3">
    <source>
        <dbReference type="EMBL" id="MFC0318737.1"/>
    </source>
</evidence>
<keyword evidence="3" id="KW-0378">Hydrolase</keyword>
<feature type="chain" id="PRO_5046909268" evidence="1">
    <location>
        <begin position="18"/>
        <end position="482"/>
    </location>
</feature>
<dbReference type="PANTHER" id="PTHR46825:SF12">
    <property type="entry name" value="PENICILLIN-BINDING PROTEIN 4"/>
    <property type="match status" value="1"/>
</dbReference>
<evidence type="ECO:0000256" key="1">
    <source>
        <dbReference type="SAM" id="SignalP"/>
    </source>
</evidence>
<feature type="signal peptide" evidence="1">
    <location>
        <begin position="1"/>
        <end position="17"/>
    </location>
</feature>
<dbReference type="InterPro" id="IPR012338">
    <property type="entry name" value="Beta-lactam/transpept-like"/>
</dbReference>
<dbReference type="EC" id="3.-.-.-" evidence="3"/>
<feature type="domain" description="Beta-lactamase-related" evidence="2">
    <location>
        <begin position="47"/>
        <end position="375"/>
    </location>
</feature>
<keyword evidence="4" id="KW-1185">Reference proteome</keyword>
<dbReference type="InterPro" id="IPR001466">
    <property type="entry name" value="Beta-lactam-related"/>
</dbReference>
<dbReference type="Gene3D" id="3.40.710.10">
    <property type="entry name" value="DD-peptidase/beta-lactamase superfamily"/>
    <property type="match status" value="1"/>
</dbReference>
<protein>
    <submittedName>
        <fullName evidence="3">Serine hydrolase domain-containing protein</fullName>
        <ecNumber evidence="3">3.-.-.-</ecNumber>
    </submittedName>
</protein>
<evidence type="ECO:0000313" key="4">
    <source>
        <dbReference type="Proteomes" id="UP001589774"/>
    </source>
</evidence>
<reference evidence="3 4" key="1">
    <citation type="submission" date="2024-09" db="EMBL/GenBank/DDBJ databases">
        <authorList>
            <person name="Sun Q."/>
            <person name="Mori K."/>
        </authorList>
    </citation>
    <scope>NUCLEOTIDE SEQUENCE [LARGE SCALE GENOMIC DNA]</scope>
    <source>
        <strain evidence="3 4">CCM 7765</strain>
    </source>
</reference>
<dbReference type="GO" id="GO:0016787">
    <property type="term" value="F:hydrolase activity"/>
    <property type="evidence" value="ECO:0007669"/>
    <property type="project" value="UniProtKB-KW"/>
</dbReference>
<comment type="caution">
    <text evidence="3">The sequence shown here is derived from an EMBL/GenBank/DDBJ whole genome shotgun (WGS) entry which is preliminary data.</text>
</comment>
<gene>
    <name evidence="3" type="ORF">ACFFI0_10470</name>
</gene>
<dbReference type="Pfam" id="PF00144">
    <property type="entry name" value="Beta-lactamase"/>
    <property type="match status" value="1"/>
</dbReference>
<proteinExistence type="predicted"/>
<dbReference type="SUPFAM" id="SSF56601">
    <property type="entry name" value="beta-lactamase/transpeptidase-like"/>
    <property type="match status" value="1"/>
</dbReference>
<dbReference type="EMBL" id="JBHLWO010000002">
    <property type="protein sequence ID" value="MFC0318737.1"/>
    <property type="molecule type" value="Genomic_DNA"/>
</dbReference>
<dbReference type="InterPro" id="IPR050491">
    <property type="entry name" value="AmpC-like"/>
</dbReference>
<name>A0ABV6HIL9_9SPHI</name>
<sequence length="482" mass="53593">MRYLVPILLLVAFAAHSQEHSANLINLVEQRLTASTLIKDTLSSSKIESRMIDWKVNGLSLAVINDGALAWTKVYGLRNAMDTGSKLDTATLFQCASIGKIVTTLAALYLVDKGYLTLDEDVNNKLLSWKIPENDFTAQYKVTLRDLLTHTAGLMDGYGFLGYAPGEKIPSLLSILNAIDPANNRKKLIVGAVPGSIERYSGGGFIIIQQLIEDITKLPFENFVDSVVFKPLGMIHSTYNCTPDKSLGRPIAIAHRDNGKPYKQFDYRVYPEKAATGFWSTATDLARLMIGIQKMRVGETNLLGRQVIGQMLRPQINAMGLGVHLKGDSSVAGFWHAGNNAGFTGIVMATCETGQGAVVLTNSNRGEWLAMEILRSVAKAYDWPITLSFLPTSVPEMAEYCGSYATADKKTLKIDAEKERLYFTRNGNKKKFYIYQIERDNFRIAEKPDNLLFIFKRDREGRVIGLSMYENAGQSHFFLDKL</sequence>
<keyword evidence="1" id="KW-0732">Signal</keyword>
<organism evidence="3 4">
    <name type="scientific">Olivibacter oleidegradans</name>
    <dbReference type="NCBI Taxonomy" id="760123"/>
    <lineage>
        <taxon>Bacteria</taxon>
        <taxon>Pseudomonadati</taxon>
        <taxon>Bacteroidota</taxon>
        <taxon>Sphingobacteriia</taxon>
        <taxon>Sphingobacteriales</taxon>
        <taxon>Sphingobacteriaceae</taxon>
        <taxon>Olivibacter</taxon>
    </lineage>
</organism>